<evidence type="ECO:0000259" key="2">
    <source>
        <dbReference type="PROSITE" id="PS51910"/>
    </source>
</evidence>
<name>D1GA49_FLAVE</name>
<dbReference type="CAZy" id="GH18">
    <property type="family name" value="Glycoside Hydrolase Family 18"/>
</dbReference>
<proteinExistence type="evidence at transcript level"/>
<dbReference type="EC" id="3.2.1.96" evidence="3"/>
<dbReference type="GO" id="GO:0005975">
    <property type="term" value="P:carbohydrate metabolic process"/>
    <property type="evidence" value="ECO:0007669"/>
    <property type="project" value="InterPro"/>
</dbReference>
<dbReference type="PROSITE" id="PS51910">
    <property type="entry name" value="GH18_2"/>
    <property type="match status" value="1"/>
</dbReference>
<dbReference type="SUPFAM" id="SSF51445">
    <property type="entry name" value="(Trans)glycosidases"/>
    <property type="match status" value="1"/>
</dbReference>
<dbReference type="GO" id="GO:0033925">
    <property type="term" value="F:mannosyl-glycoprotein endo-beta-N-acetylglucosaminidase activity"/>
    <property type="evidence" value="ECO:0007669"/>
    <property type="project" value="UniProtKB-EC"/>
</dbReference>
<gene>
    <name evidence="3" type="primary">endo</name>
</gene>
<feature type="region of interest" description="Disordered" evidence="1">
    <location>
        <begin position="286"/>
        <end position="317"/>
    </location>
</feature>
<organism evidence="3">
    <name type="scientific">Flammulina velutipes</name>
    <name type="common">Agaricus velutipes</name>
    <dbReference type="NCBI Taxonomy" id="38945"/>
    <lineage>
        <taxon>Eukaryota</taxon>
        <taxon>Fungi</taxon>
        <taxon>Dikarya</taxon>
        <taxon>Basidiomycota</taxon>
        <taxon>Agaricomycotina</taxon>
        <taxon>Agaricomycetes</taxon>
        <taxon>Agaricomycetidae</taxon>
        <taxon>Agaricales</taxon>
        <taxon>Marasmiineae</taxon>
        <taxon>Physalacriaceae</taxon>
        <taxon>Flammulina</taxon>
    </lineage>
</organism>
<accession>D1GA49</accession>
<feature type="domain" description="GH18" evidence="2">
    <location>
        <begin position="6"/>
        <end position="282"/>
    </location>
</feature>
<keyword evidence="3" id="KW-0326">Glycosidase</keyword>
<dbReference type="SMR" id="D1GA49"/>
<keyword evidence="3" id="KW-0378">Hydrolase</keyword>
<protein>
    <submittedName>
        <fullName evidence="3">Endo-beta-N-acetylglucosaminidase</fullName>
        <ecNumber evidence="3">3.2.1.96</ecNumber>
    </submittedName>
</protein>
<reference evidence="3" key="1">
    <citation type="journal article" date="2010" name="Glycobiology">
        <title>Purification, characterization and molecular cloning of a novel endo-beta-N-acetylglucosaminidase from the basidiomycete, Flammulina velutipes.</title>
        <authorList>
            <person name="Hamaguchi T."/>
            <person name="Ito T."/>
            <person name="Inoue Y."/>
            <person name="Limpaseni T."/>
            <person name="Pongsawasdi P."/>
            <person name="Ito K."/>
        </authorList>
    </citation>
    <scope>NUCLEOTIDE SEQUENCE</scope>
</reference>
<dbReference type="EMBL" id="FJ789809">
    <property type="protein sequence ID" value="ACY01407.1"/>
    <property type="molecule type" value="Genomic_DNA"/>
</dbReference>
<dbReference type="EMBL" id="FJ711761">
    <property type="protein sequence ID" value="ACV60538.1"/>
    <property type="molecule type" value="mRNA"/>
</dbReference>
<sequence>MSAVANRLVVYYQTHYKNGAFVSPLPLIGYVTHLLLAAFHLNMGNVGPDIVHLNDFMPSDAYFAPMWPEIAMMQGNGTKVLGMLGGAAPGTYECLVDELFDVYYPPLKDVITDYNLDGMDLDVEQWVSPETIMRIILTLKADFGDDFIITLAPVASALTEGGNLSGFNYIELEAEAGHLIDFYNAQFYSGFGTFFPEDQYVDIIEYEQGIDPSRITATVLTNPQNGYGYVSVGHVAESIGHLMERYGTGWGGVGGWEYFNSLPDANEPWYWAQTMHQAMKVTKENIERKQREEKERKEKEEALEGRSDRETGTVKPPRVRSRFFKDVAVEA</sequence>
<dbReference type="Gene3D" id="3.20.20.80">
    <property type="entry name" value="Glycosidases"/>
    <property type="match status" value="1"/>
</dbReference>
<dbReference type="InterPro" id="IPR001223">
    <property type="entry name" value="Glyco_hydro18_cat"/>
</dbReference>
<evidence type="ECO:0000256" key="1">
    <source>
        <dbReference type="SAM" id="MobiDB-lite"/>
    </source>
</evidence>
<dbReference type="AlphaFoldDB" id="D1GA49"/>
<dbReference type="InterPro" id="IPR017853">
    <property type="entry name" value="GH"/>
</dbReference>
<feature type="compositionally biased region" description="Basic and acidic residues" evidence="1">
    <location>
        <begin position="286"/>
        <end position="312"/>
    </location>
</feature>
<evidence type="ECO:0000313" key="3">
    <source>
        <dbReference type="EMBL" id="ACV60538.1"/>
    </source>
</evidence>